<dbReference type="Pfam" id="PF13670">
    <property type="entry name" value="PepSY_2"/>
    <property type="match status" value="1"/>
</dbReference>
<evidence type="ECO:0000259" key="1">
    <source>
        <dbReference type="Pfam" id="PF13670"/>
    </source>
</evidence>
<evidence type="ECO:0000313" key="2">
    <source>
        <dbReference type="EMBL" id="MBB5575949.1"/>
    </source>
</evidence>
<dbReference type="EMBL" id="JACHBI010000010">
    <property type="protein sequence ID" value="MBB5575949.1"/>
    <property type="molecule type" value="Genomic_DNA"/>
</dbReference>
<comment type="caution">
    <text evidence="2">The sequence shown here is derived from an EMBL/GenBank/DDBJ whole genome shotgun (WGS) entry which is preliminary data.</text>
</comment>
<reference evidence="2 3" key="1">
    <citation type="submission" date="2020-08" db="EMBL/GenBank/DDBJ databases">
        <title>Genomic Encyclopedia of Type Strains, Phase IV (KMG-V): Genome sequencing to study the core and pangenomes of soil and plant-associated prokaryotes.</title>
        <authorList>
            <person name="Whitman W."/>
        </authorList>
    </citation>
    <scope>NUCLEOTIDE SEQUENCE [LARGE SCALE GENOMIC DNA]</scope>
    <source>
        <strain evidence="2 3">SEMIA 4064</strain>
    </source>
</reference>
<dbReference type="InterPro" id="IPR025711">
    <property type="entry name" value="PepSY"/>
</dbReference>
<proteinExistence type="predicted"/>
<protein>
    <recommendedName>
        <fullName evidence="1">PepSY domain-containing protein</fullName>
    </recommendedName>
</protein>
<keyword evidence="3" id="KW-1185">Reference proteome</keyword>
<sequence length="184" mass="20543">MHALLHSGGNGLMTVLSEQTLFSPTYGTLTRFRQEEGISQLLAALKCAAFQYPLHWIALPSTRIIFDSRQQTDSFTALVIFRHQQLQYAKKDDPMNFKMLIAFAVVATVPALAHASPSCTKEPKSAWMSQDAMKSKIDQQGYKVRTFQVTGNCYEIYGKDKDGKRAEVYFNPVTGAIVKAEIGD</sequence>
<gene>
    <name evidence="2" type="ORF">GGD50_004584</name>
</gene>
<dbReference type="AlphaFoldDB" id="A0A7W8XV58"/>
<evidence type="ECO:0000313" key="3">
    <source>
        <dbReference type="Proteomes" id="UP000549882"/>
    </source>
</evidence>
<feature type="domain" description="PepSY" evidence="1">
    <location>
        <begin position="101"/>
        <end position="180"/>
    </location>
</feature>
<dbReference type="Proteomes" id="UP000549882">
    <property type="component" value="Unassembled WGS sequence"/>
</dbReference>
<accession>A0A7W8XV58</accession>
<organism evidence="2 3">
    <name type="scientific">Rhizobium paranaense</name>
    <dbReference type="NCBI Taxonomy" id="1650438"/>
    <lineage>
        <taxon>Bacteria</taxon>
        <taxon>Pseudomonadati</taxon>
        <taxon>Pseudomonadota</taxon>
        <taxon>Alphaproteobacteria</taxon>
        <taxon>Hyphomicrobiales</taxon>
        <taxon>Rhizobiaceae</taxon>
        <taxon>Rhizobium/Agrobacterium group</taxon>
        <taxon>Rhizobium</taxon>
    </lineage>
</organism>
<name>A0A7W8XV58_9HYPH</name>